<dbReference type="PROSITE" id="PS50059">
    <property type="entry name" value="FKBP_PPIASE"/>
    <property type="match status" value="1"/>
</dbReference>
<accession>A0AAD9NAN2</accession>
<sequence>MKKGSSRLLIVPASLAYGAEGKSPKIPPGSTLVFEIDVVRVKLAKEKESTPQTSQPPGVPQTDTESEAADGVKARSRSISEQLEHNEVMTNSSSSS</sequence>
<evidence type="ECO:0000259" key="3">
    <source>
        <dbReference type="PROSITE" id="PS50059"/>
    </source>
</evidence>
<dbReference type="Proteomes" id="UP001209878">
    <property type="component" value="Unassembled WGS sequence"/>
</dbReference>
<dbReference type="Gene3D" id="3.10.50.40">
    <property type="match status" value="1"/>
</dbReference>
<evidence type="ECO:0000313" key="4">
    <source>
        <dbReference type="EMBL" id="KAK2161618.1"/>
    </source>
</evidence>
<dbReference type="Pfam" id="PF00254">
    <property type="entry name" value="FKBP_C"/>
    <property type="match status" value="1"/>
</dbReference>
<evidence type="ECO:0000256" key="2">
    <source>
        <dbReference type="SAM" id="MobiDB-lite"/>
    </source>
</evidence>
<comment type="caution">
    <text evidence="4">The sequence shown here is derived from an EMBL/GenBank/DDBJ whole genome shotgun (WGS) entry which is preliminary data.</text>
</comment>
<evidence type="ECO:0000313" key="5">
    <source>
        <dbReference type="Proteomes" id="UP001209878"/>
    </source>
</evidence>
<protein>
    <recommendedName>
        <fullName evidence="1">peptidylprolyl isomerase</fullName>
        <ecNumber evidence="1">5.2.1.8</ecNumber>
    </recommendedName>
</protein>
<comment type="catalytic activity">
    <reaction evidence="1">
        <text>[protein]-peptidylproline (omega=180) = [protein]-peptidylproline (omega=0)</text>
        <dbReference type="Rhea" id="RHEA:16237"/>
        <dbReference type="Rhea" id="RHEA-COMP:10747"/>
        <dbReference type="Rhea" id="RHEA-COMP:10748"/>
        <dbReference type="ChEBI" id="CHEBI:83833"/>
        <dbReference type="ChEBI" id="CHEBI:83834"/>
        <dbReference type="EC" id="5.2.1.8"/>
    </reaction>
</comment>
<keyword evidence="1" id="KW-0697">Rotamase</keyword>
<dbReference type="InterPro" id="IPR001179">
    <property type="entry name" value="PPIase_FKBP_dom"/>
</dbReference>
<keyword evidence="1" id="KW-0413">Isomerase</keyword>
<dbReference type="SUPFAM" id="SSF54534">
    <property type="entry name" value="FKBP-like"/>
    <property type="match status" value="1"/>
</dbReference>
<dbReference type="EC" id="5.2.1.8" evidence="1"/>
<dbReference type="PANTHER" id="PTHR44927">
    <property type="entry name" value="FK506-BINDING PROTEIN 15"/>
    <property type="match status" value="1"/>
</dbReference>
<dbReference type="GO" id="GO:0003755">
    <property type="term" value="F:peptidyl-prolyl cis-trans isomerase activity"/>
    <property type="evidence" value="ECO:0007669"/>
    <property type="project" value="UniProtKB-KW"/>
</dbReference>
<evidence type="ECO:0000256" key="1">
    <source>
        <dbReference type="PROSITE-ProRule" id="PRU00277"/>
    </source>
</evidence>
<gene>
    <name evidence="4" type="ORF">NP493_1572g00019</name>
</gene>
<proteinExistence type="predicted"/>
<reference evidence="4" key="1">
    <citation type="journal article" date="2023" name="Mol. Biol. Evol.">
        <title>Third-Generation Sequencing Reveals the Adaptive Role of the Epigenome in Three Deep-Sea Polychaetes.</title>
        <authorList>
            <person name="Perez M."/>
            <person name="Aroh O."/>
            <person name="Sun Y."/>
            <person name="Lan Y."/>
            <person name="Juniper S.K."/>
            <person name="Young C.R."/>
            <person name="Angers B."/>
            <person name="Qian P.Y."/>
        </authorList>
    </citation>
    <scope>NUCLEOTIDE SEQUENCE</scope>
    <source>
        <strain evidence="4">R07B-5</strain>
    </source>
</reference>
<keyword evidence="5" id="KW-1185">Reference proteome</keyword>
<dbReference type="AlphaFoldDB" id="A0AAD9NAN2"/>
<dbReference type="PANTHER" id="PTHR44927:SF1">
    <property type="entry name" value="FK506-BINDING PROTEIN 15"/>
    <property type="match status" value="1"/>
</dbReference>
<dbReference type="InterPro" id="IPR046357">
    <property type="entry name" value="PPIase_dom_sf"/>
</dbReference>
<feature type="region of interest" description="Disordered" evidence="2">
    <location>
        <begin position="45"/>
        <end position="96"/>
    </location>
</feature>
<feature type="domain" description="PPIase FKBP-type" evidence="3">
    <location>
        <begin position="1"/>
        <end position="42"/>
    </location>
</feature>
<name>A0AAD9NAN2_RIDPI</name>
<organism evidence="4 5">
    <name type="scientific">Ridgeia piscesae</name>
    <name type="common">Tubeworm</name>
    <dbReference type="NCBI Taxonomy" id="27915"/>
    <lineage>
        <taxon>Eukaryota</taxon>
        <taxon>Metazoa</taxon>
        <taxon>Spiralia</taxon>
        <taxon>Lophotrochozoa</taxon>
        <taxon>Annelida</taxon>
        <taxon>Polychaeta</taxon>
        <taxon>Sedentaria</taxon>
        <taxon>Canalipalpata</taxon>
        <taxon>Sabellida</taxon>
        <taxon>Siboglinidae</taxon>
        <taxon>Ridgeia</taxon>
    </lineage>
</organism>
<dbReference type="EMBL" id="JAODUO010001571">
    <property type="protein sequence ID" value="KAK2161618.1"/>
    <property type="molecule type" value="Genomic_DNA"/>
</dbReference>